<dbReference type="InterPro" id="IPR000515">
    <property type="entry name" value="MetI-like"/>
</dbReference>
<dbReference type="PANTHER" id="PTHR42929">
    <property type="entry name" value="INNER MEMBRANE ABC TRANSPORTER PERMEASE PROTEIN YDCU-RELATED-RELATED"/>
    <property type="match status" value="1"/>
</dbReference>
<name>A0A6L9UHN0_9HYPH</name>
<feature type="transmembrane region" description="Helical" evidence="8">
    <location>
        <begin position="94"/>
        <end position="116"/>
    </location>
</feature>
<dbReference type="Gene3D" id="1.10.3720.10">
    <property type="entry name" value="MetI-like"/>
    <property type="match status" value="1"/>
</dbReference>
<evidence type="ECO:0000256" key="5">
    <source>
        <dbReference type="ARBA" id="ARBA00022692"/>
    </source>
</evidence>
<dbReference type="PROSITE" id="PS50928">
    <property type="entry name" value="ABC_TM1"/>
    <property type="match status" value="1"/>
</dbReference>
<dbReference type="GO" id="GO:0055085">
    <property type="term" value="P:transmembrane transport"/>
    <property type="evidence" value="ECO:0007669"/>
    <property type="project" value="InterPro"/>
</dbReference>
<keyword evidence="3 8" id="KW-0813">Transport</keyword>
<keyword evidence="7 8" id="KW-0472">Membrane</keyword>
<dbReference type="SUPFAM" id="SSF161098">
    <property type="entry name" value="MetI-like"/>
    <property type="match status" value="1"/>
</dbReference>
<dbReference type="EMBL" id="WUEY01000020">
    <property type="protein sequence ID" value="NEI73626.1"/>
    <property type="molecule type" value="Genomic_DNA"/>
</dbReference>
<evidence type="ECO:0000256" key="8">
    <source>
        <dbReference type="RuleBase" id="RU363032"/>
    </source>
</evidence>
<dbReference type="GO" id="GO:0005886">
    <property type="term" value="C:plasma membrane"/>
    <property type="evidence" value="ECO:0007669"/>
    <property type="project" value="UniProtKB-SubCell"/>
</dbReference>
<keyword evidence="5 8" id="KW-0812">Transmembrane</keyword>
<evidence type="ECO:0000256" key="4">
    <source>
        <dbReference type="ARBA" id="ARBA00022475"/>
    </source>
</evidence>
<feature type="transmembrane region" description="Helical" evidence="8">
    <location>
        <begin position="56"/>
        <end position="82"/>
    </location>
</feature>
<evidence type="ECO:0000256" key="3">
    <source>
        <dbReference type="ARBA" id="ARBA00022448"/>
    </source>
</evidence>
<evidence type="ECO:0000259" key="9">
    <source>
        <dbReference type="PROSITE" id="PS50928"/>
    </source>
</evidence>
<evidence type="ECO:0000256" key="7">
    <source>
        <dbReference type="ARBA" id="ARBA00023136"/>
    </source>
</evidence>
<evidence type="ECO:0000313" key="11">
    <source>
        <dbReference type="Proteomes" id="UP000483035"/>
    </source>
</evidence>
<gene>
    <name evidence="10" type="ORF">GR212_29160</name>
</gene>
<feature type="transmembrane region" description="Helical" evidence="8">
    <location>
        <begin position="244"/>
        <end position="268"/>
    </location>
</feature>
<dbReference type="RefSeq" id="WP_163992127.1">
    <property type="nucleotide sequence ID" value="NZ_WUEY01000020.1"/>
</dbReference>
<dbReference type="Proteomes" id="UP000483035">
    <property type="component" value="Unassembled WGS sequence"/>
</dbReference>
<dbReference type="PANTHER" id="PTHR42929:SF5">
    <property type="entry name" value="ABC TRANSPORTER PERMEASE PROTEIN"/>
    <property type="match status" value="1"/>
</dbReference>
<feature type="transmembrane region" description="Helical" evidence="8">
    <location>
        <begin position="12"/>
        <end position="36"/>
    </location>
</feature>
<organism evidence="10 11">
    <name type="scientific">Rhizobium lusitanum</name>
    <dbReference type="NCBI Taxonomy" id="293958"/>
    <lineage>
        <taxon>Bacteria</taxon>
        <taxon>Pseudomonadati</taxon>
        <taxon>Pseudomonadota</taxon>
        <taxon>Alphaproteobacteria</taxon>
        <taxon>Hyphomicrobiales</taxon>
        <taxon>Rhizobiaceae</taxon>
        <taxon>Rhizobium/Agrobacterium group</taxon>
        <taxon>Rhizobium</taxon>
    </lineage>
</organism>
<dbReference type="Pfam" id="PF00528">
    <property type="entry name" value="BPD_transp_1"/>
    <property type="match status" value="1"/>
</dbReference>
<evidence type="ECO:0000256" key="6">
    <source>
        <dbReference type="ARBA" id="ARBA00022989"/>
    </source>
</evidence>
<evidence type="ECO:0000256" key="1">
    <source>
        <dbReference type="ARBA" id="ARBA00004651"/>
    </source>
</evidence>
<feature type="transmembrane region" description="Helical" evidence="8">
    <location>
        <begin position="146"/>
        <end position="168"/>
    </location>
</feature>
<comment type="subcellular location">
    <subcellularLocation>
        <location evidence="1 8">Cell membrane</location>
        <topology evidence="1 8">Multi-pass membrane protein</topology>
    </subcellularLocation>
</comment>
<accession>A0A6L9UHN0</accession>
<keyword evidence="4" id="KW-1003">Cell membrane</keyword>
<feature type="domain" description="ABC transmembrane type-1" evidence="9">
    <location>
        <begin position="60"/>
        <end position="265"/>
    </location>
</feature>
<keyword evidence="6 8" id="KW-1133">Transmembrane helix</keyword>
<reference evidence="10 11" key="1">
    <citation type="submission" date="2019-12" db="EMBL/GenBank/DDBJ databases">
        <title>Rhizobium genotypes associated with high levels of biological nitrogen fixation by grain legumes in a temperate-maritime cropping system.</title>
        <authorList>
            <person name="Maluk M."/>
            <person name="Francesc Ferrando Molina F."/>
            <person name="Lopez Del Egido L."/>
            <person name="Lafos M."/>
            <person name="Langarica-Fuentes A."/>
            <person name="Gebre Yohannes G."/>
            <person name="Young M.W."/>
            <person name="Martin P."/>
            <person name="Gantlett R."/>
            <person name="Kenicer G."/>
            <person name="Hawes C."/>
            <person name="Begg G.S."/>
            <person name="Quilliam R.S."/>
            <person name="Squire G.R."/>
            <person name="Poole P.S."/>
            <person name="Young P.W."/>
            <person name="Iannetta P.M."/>
            <person name="James E.K."/>
        </authorList>
    </citation>
    <scope>NUCLEOTIDE SEQUENCE [LARGE SCALE GENOMIC DNA]</scope>
    <source>
        <strain evidence="10 11">JHI1118</strain>
    </source>
</reference>
<dbReference type="CDD" id="cd06261">
    <property type="entry name" value="TM_PBP2"/>
    <property type="match status" value="1"/>
</dbReference>
<evidence type="ECO:0000313" key="10">
    <source>
        <dbReference type="EMBL" id="NEI73626.1"/>
    </source>
</evidence>
<comment type="similarity">
    <text evidence="2">Belongs to the binding-protein-dependent transport system permease family. CysTW subfamily.</text>
</comment>
<dbReference type="AlphaFoldDB" id="A0A6L9UHN0"/>
<proteinExistence type="inferred from homology"/>
<dbReference type="InterPro" id="IPR035906">
    <property type="entry name" value="MetI-like_sf"/>
</dbReference>
<feature type="transmembrane region" description="Helical" evidence="8">
    <location>
        <begin position="189"/>
        <end position="218"/>
    </location>
</feature>
<sequence>MVHMARRRWSDPWTWGALPGILFIVAGFGAALVFTINRSLTDPGPENYARLIEWRSLVILLNTIQASAFVVIVTLVGGYAYAYAMRVGPKPLKIYLMLFLAIQFATSSVARAFAWIQLLQTHGVINKLLMSCGIIDQPLKLMRNDLGAIIGTSHVLLPHMILVLYASMQRVDLATVAAARSLGASRIQAFWQIFVPATRAGILTGCGLIFILGLSFYATPALLGDPSRQMISASIMTQSEYGNFGAASAMSTTLVVITLAGLLVINLFNRSATDRRGA</sequence>
<comment type="caution">
    <text evidence="10">The sequence shown here is derived from an EMBL/GenBank/DDBJ whole genome shotgun (WGS) entry which is preliminary data.</text>
</comment>
<evidence type="ECO:0000256" key="2">
    <source>
        <dbReference type="ARBA" id="ARBA00007069"/>
    </source>
</evidence>
<protein>
    <submittedName>
        <fullName evidence="10">ABC transporter permease subunit</fullName>
    </submittedName>
</protein>